<sequence>MSEGGRRDLSMAGEDSELDKYSDARNREGCSDLVPQEGGQDGVGEHKNVREGGWQPATRPRASSAPGSDYASFSSKALTPTPDALRSGRGRGPGNSHRPEALLRSRPLTVHSPYAAGPSNFPRSAASRSRSPSRAQARSRSPSGSTHQKPHQKGRRPFPFRTRTDSSPFARGPSSSRVSHASRFGRFGHQPTYAYDPYASHPYYYYGYPYENANAAAGQSEREPFIARNPFRLRFRTENTREILPLYHGSTSSSDTSAPSAKISRLHQVWTALLSAVSLLLVALPHQLCLHLLLLRLPHLYFGRVASLFEDSNFSARDIPILLSVRDIATVPHLVNLRYGWDALLDGLLREWKAQTVVSALFLSTTLSLFQISSSIDHVSRTIAVLSLLCALFSICLSSLYIVHFGGGPLRAIRNAAKLAEEARQSHPSQIWNTWVVLALPAVWFAWSVLLFLTSITIFVWQMYTTARPSSPQAPHDQLALGTAVAFCVVLSLGLASLVSALLKFQHLGDHDARQARANPESDIEKHPSDKGRPWHNRAIPATPSNEALSRAQAQADDPPRPGRSPYMYADVPDYAGPAHVMGVPQAASSVPSRGRSVRYHRRTEVFQENQPVVSQPLAQAKTRSEGIDKVPFSRLKVVELQVSGENHADADPKGQPQSYASGLPFVASPALEQRDIRKEDWTRFIEELDATCRPDSAVPPFPLPAALHTNRTDTGGRAWQMLRRVATTMHVWNDRFFGVRGVECVIVLRAGNGEPEEKHAQRAEIWLIGLTFGGADREEKQGVWGAMETQTQDGDGGSGRGVVVRMREEASRGRDRYYCSIAELS</sequence>
<accession>A0A8H6S688</accession>
<organism evidence="3 4">
    <name type="scientific">Mycena indigotica</name>
    <dbReference type="NCBI Taxonomy" id="2126181"/>
    <lineage>
        <taxon>Eukaryota</taxon>
        <taxon>Fungi</taxon>
        <taxon>Dikarya</taxon>
        <taxon>Basidiomycota</taxon>
        <taxon>Agaricomycotina</taxon>
        <taxon>Agaricomycetes</taxon>
        <taxon>Agaricomycetidae</taxon>
        <taxon>Agaricales</taxon>
        <taxon>Marasmiineae</taxon>
        <taxon>Mycenaceae</taxon>
        <taxon>Mycena</taxon>
    </lineage>
</organism>
<evidence type="ECO:0000313" key="4">
    <source>
        <dbReference type="Proteomes" id="UP000636479"/>
    </source>
</evidence>
<feature type="compositionally biased region" description="Basic and acidic residues" evidence="1">
    <location>
        <begin position="18"/>
        <end position="30"/>
    </location>
</feature>
<dbReference type="Proteomes" id="UP000636479">
    <property type="component" value="Unassembled WGS sequence"/>
</dbReference>
<feature type="compositionally biased region" description="Basic and acidic residues" evidence="1">
    <location>
        <begin position="523"/>
        <end position="533"/>
    </location>
</feature>
<keyword evidence="2" id="KW-0812">Transmembrane</keyword>
<feature type="transmembrane region" description="Helical" evidence="2">
    <location>
        <begin position="434"/>
        <end position="461"/>
    </location>
</feature>
<feature type="transmembrane region" description="Helical" evidence="2">
    <location>
        <begin position="357"/>
        <end position="376"/>
    </location>
</feature>
<name>A0A8H6S688_9AGAR</name>
<dbReference type="OrthoDB" id="3062801at2759"/>
<keyword evidence="4" id="KW-1185">Reference proteome</keyword>
<feature type="transmembrane region" description="Helical" evidence="2">
    <location>
        <begin position="481"/>
        <end position="503"/>
    </location>
</feature>
<comment type="caution">
    <text evidence="3">The sequence shown here is derived from an EMBL/GenBank/DDBJ whole genome shotgun (WGS) entry which is preliminary data.</text>
</comment>
<proteinExistence type="predicted"/>
<dbReference type="RefSeq" id="XP_037214787.1">
    <property type="nucleotide sequence ID" value="XM_037368819.1"/>
</dbReference>
<feature type="region of interest" description="Disordered" evidence="1">
    <location>
        <begin position="514"/>
        <end position="567"/>
    </location>
</feature>
<feature type="region of interest" description="Disordered" evidence="1">
    <location>
        <begin position="1"/>
        <end position="183"/>
    </location>
</feature>
<reference evidence="3" key="1">
    <citation type="submission" date="2020-05" db="EMBL/GenBank/DDBJ databases">
        <title>Mycena genomes resolve the evolution of fungal bioluminescence.</title>
        <authorList>
            <person name="Tsai I.J."/>
        </authorList>
    </citation>
    <scope>NUCLEOTIDE SEQUENCE</scope>
    <source>
        <strain evidence="3">171206Taipei</strain>
    </source>
</reference>
<feature type="transmembrane region" description="Helical" evidence="2">
    <location>
        <begin position="382"/>
        <end position="403"/>
    </location>
</feature>
<dbReference type="GeneID" id="59351335"/>
<dbReference type="AlphaFoldDB" id="A0A8H6S688"/>
<evidence type="ECO:0000256" key="1">
    <source>
        <dbReference type="SAM" id="MobiDB-lite"/>
    </source>
</evidence>
<evidence type="ECO:0000313" key="3">
    <source>
        <dbReference type="EMBL" id="KAF7292060.1"/>
    </source>
</evidence>
<keyword evidence="2" id="KW-0472">Membrane</keyword>
<feature type="compositionally biased region" description="Low complexity" evidence="1">
    <location>
        <begin position="118"/>
        <end position="145"/>
    </location>
</feature>
<protein>
    <submittedName>
        <fullName evidence="3">Ankyrin repeat-containing protein</fullName>
    </submittedName>
</protein>
<dbReference type="EMBL" id="JACAZF010000012">
    <property type="protein sequence ID" value="KAF7292060.1"/>
    <property type="molecule type" value="Genomic_DNA"/>
</dbReference>
<keyword evidence="2" id="KW-1133">Transmembrane helix</keyword>
<feature type="compositionally biased region" description="Basic residues" evidence="1">
    <location>
        <begin position="148"/>
        <end position="158"/>
    </location>
</feature>
<gene>
    <name evidence="3" type="ORF">MIND_01232100</name>
</gene>
<evidence type="ECO:0000256" key="2">
    <source>
        <dbReference type="SAM" id="Phobius"/>
    </source>
</evidence>